<evidence type="ECO:0000313" key="2">
    <source>
        <dbReference type="Proteomes" id="UP000002668"/>
    </source>
</evidence>
<dbReference type="InParanoid" id="E5A6W9"/>
<evidence type="ECO:0000313" key="1">
    <source>
        <dbReference type="EMBL" id="CBX99364.1"/>
    </source>
</evidence>
<keyword evidence="2" id="KW-1185">Reference proteome</keyword>
<proteinExistence type="predicted"/>
<accession>E5A6W9</accession>
<organism evidence="1 2">
    <name type="scientific">Leptosphaeria maculans (strain JN3 / isolate v23.1.3 / race Av1-4-5-6-7-8)</name>
    <name type="common">Blackleg fungus</name>
    <name type="synonym">Phoma lingam</name>
    <dbReference type="NCBI Taxonomy" id="985895"/>
    <lineage>
        <taxon>Eukaryota</taxon>
        <taxon>Fungi</taxon>
        <taxon>Dikarya</taxon>
        <taxon>Ascomycota</taxon>
        <taxon>Pezizomycotina</taxon>
        <taxon>Dothideomycetes</taxon>
        <taxon>Pleosporomycetidae</taxon>
        <taxon>Pleosporales</taxon>
        <taxon>Pleosporineae</taxon>
        <taxon>Leptosphaeriaceae</taxon>
        <taxon>Plenodomus</taxon>
        <taxon>Plenodomus lingam/Leptosphaeria maculans species complex</taxon>
    </lineage>
</organism>
<dbReference type="Proteomes" id="UP000002668">
    <property type="component" value="Genome"/>
</dbReference>
<reference evidence="2" key="1">
    <citation type="journal article" date="2011" name="Nat. Commun.">
        <title>Effector diversification within compartments of the Leptosphaeria maculans genome affected by Repeat-Induced Point mutations.</title>
        <authorList>
            <person name="Rouxel T."/>
            <person name="Grandaubert J."/>
            <person name="Hane J.K."/>
            <person name="Hoede C."/>
            <person name="van de Wouw A.P."/>
            <person name="Couloux A."/>
            <person name="Dominguez V."/>
            <person name="Anthouard V."/>
            <person name="Bally P."/>
            <person name="Bourras S."/>
            <person name="Cozijnsen A.J."/>
            <person name="Ciuffetti L.M."/>
            <person name="Degrave A."/>
            <person name="Dilmaghani A."/>
            <person name="Duret L."/>
            <person name="Fudal I."/>
            <person name="Goodwin S.B."/>
            <person name="Gout L."/>
            <person name="Glaser N."/>
            <person name="Linglin J."/>
            <person name="Kema G.H.J."/>
            <person name="Lapalu N."/>
            <person name="Lawrence C.B."/>
            <person name="May K."/>
            <person name="Meyer M."/>
            <person name="Ollivier B."/>
            <person name="Poulain J."/>
            <person name="Schoch C.L."/>
            <person name="Simon A."/>
            <person name="Spatafora J.W."/>
            <person name="Stachowiak A."/>
            <person name="Turgeon B.G."/>
            <person name="Tyler B.M."/>
            <person name="Vincent D."/>
            <person name="Weissenbach J."/>
            <person name="Amselem J."/>
            <person name="Quesneville H."/>
            <person name="Oliver R.P."/>
            <person name="Wincker P."/>
            <person name="Balesdent M.-H."/>
            <person name="Howlett B.J."/>
        </authorList>
    </citation>
    <scope>NUCLEOTIDE SEQUENCE [LARGE SCALE GENOMIC DNA]</scope>
    <source>
        <strain evidence="2">JN3 / isolate v23.1.3 / race Av1-4-5-6-7-8</strain>
    </source>
</reference>
<sequence length="76" mass="8654">MLNVDLPILWTSPKLVCGHIELTQHSLVLRLTIPSSHNCTRTSSLQEVLAMTGCFVRWDLGQASTPMRHNTPWRTR</sequence>
<protein>
    <submittedName>
        <fullName evidence="1">Uncharacterized protein</fullName>
    </submittedName>
</protein>
<dbReference type="EMBL" id="FP929135">
    <property type="protein sequence ID" value="CBX99364.1"/>
    <property type="molecule type" value="Genomic_DNA"/>
</dbReference>
<dbReference type="VEuPathDB" id="FungiDB:LEMA_uP086030.1"/>
<dbReference type="AlphaFoldDB" id="E5A6W9"/>
<gene>
    <name evidence="1" type="ORF">LEMA_uP086030.1</name>
</gene>
<dbReference type="HOGENOM" id="CLU_2654958_0_0_1"/>
<name>E5A6W9_LEPMJ</name>